<evidence type="ECO:0000256" key="2">
    <source>
        <dbReference type="PROSITE-ProRule" id="PRU01077"/>
    </source>
</evidence>
<dbReference type="GO" id="GO:0005856">
    <property type="term" value="C:cytoskeleton"/>
    <property type="evidence" value="ECO:0007669"/>
    <property type="project" value="UniProtKB-SubCell"/>
</dbReference>
<name>A0A4Z2FFU0_9TELE</name>
<dbReference type="InterPro" id="IPR027267">
    <property type="entry name" value="AH/BAR_dom_sf"/>
</dbReference>
<protein>
    <submittedName>
        <fullName evidence="4">Cdc42-interacting protein 4</fullName>
    </submittedName>
</protein>
<evidence type="ECO:0000259" key="3">
    <source>
        <dbReference type="PROSITE" id="PS51741"/>
    </source>
</evidence>
<evidence type="ECO:0000313" key="4">
    <source>
        <dbReference type="EMBL" id="TNN40049.1"/>
    </source>
</evidence>
<sequence length="143" mass="17081">MDWGTELWDQYDIIEKHTQSGLELVEKYVKFVKERTEIEQNYAKQLRNLSKKYNLKRSGKEEPDCRFSSYQSFLEVLNETNDYAGQRELIAENLMMNICIDLTKYLQELKQERKTYLMEAKRAQQSLESTYKQLDGVSLDPEF</sequence>
<dbReference type="SUPFAM" id="SSF103657">
    <property type="entry name" value="BAR/IMD domain-like"/>
    <property type="match status" value="1"/>
</dbReference>
<keyword evidence="1" id="KW-0446">Lipid-binding</keyword>
<gene>
    <name evidence="4" type="primary">trip10_1</name>
    <name evidence="4" type="ORF">EYF80_049784</name>
</gene>
<reference evidence="4 5" key="1">
    <citation type="submission" date="2019-03" db="EMBL/GenBank/DDBJ databases">
        <title>First draft genome of Liparis tanakae, snailfish: a comprehensive survey of snailfish specific genes.</title>
        <authorList>
            <person name="Kim W."/>
            <person name="Song I."/>
            <person name="Jeong J.-H."/>
            <person name="Kim D."/>
            <person name="Kim S."/>
            <person name="Ryu S."/>
            <person name="Song J.Y."/>
            <person name="Lee S.K."/>
        </authorList>
    </citation>
    <scope>NUCLEOTIDE SEQUENCE [LARGE SCALE GENOMIC DNA]</scope>
    <source>
        <tissue evidence="4">Muscle</tissue>
    </source>
</reference>
<comment type="caution">
    <text evidence="4">The sequence shown here is derived from an EMBL/GenBank/DDBJ whole genome shotgun (WGS) entry which is preliminary data.</text>
</comment>
<keyword evidence="2" id="KW-0175">Coiled coil</keyword>
<dbReference type="SMART" id="SM00055">
    <property type="entry name" value="FCH"/>
    <property type="match status" value="1"/>
</dbReference>
<dbReference type="GO" id="GO:0008289">
    <property type="term" value="F:lipid binding"/>
    <property type="evidence" value="ECO:0007669"/>
    <property type="project" value="UniProtKB-KW"/>
</dbReference>
<dbReference type="InterPro" id="IPR031160">
    <property type="entry name" value="F_BAR_dom"/>
</dbReference>
<accession>A0A4Z2FFU0</accession>
<organism evidence="4 5">
    <name type="scientific">Liparis tanakae</name>
    <name type="common">Tanaka's snailfish</name>
    <dbReference type="NCBI Taxonomy" id="230148"/>
    <lineage>
        <taxon>Eukaryota</taxon>
        <taxon>Metazoa</taxon>
        <taxon>Chordata</taxon>
        <taxon>Craniata</taxon>
        <taxon>Vertebrata</taxon>
        <taxon>Euteleostomi</taxon>
        <taxon>Actinopterygii</taxon>
        <taxon>Neopterygii</taxon>
        <taxon>Teleostei</taxon>
        <taxon>Neoteleostei</taxon>
        <taxon>Acanthomorphata</taxon>
        <taxon>Eupercaria</taxon>
        <taxon>Perciformes</taxon>
        <taxon>Cottioidei</taxon>
        <taxon>Cottales</taxon>
        <taxon>Liparidae</taxon>
        <taxon>Liparis</taxon>
    </lineage>
</organism>
<dbReference type="InterPro" id="IPR001060">
    <property type="entry name" value="FCH_dom"/>
</dbReference>
<evidence type="ECO:0000313" key="5">
    <source>
        <dbReference type="Proteomes" id="UP000314294"/>
    </source>
</evidence>
<dbReference type="Pfam" id="PF00611">
    <property type="entry name" value="FCH"/>
    <property type="match status" value="1"/>
</dbReference>
<dbReference type="Proteomes" id="UP000314294">
    <property type="component" value="Unassembled WGS sequence"/>
</dbReference>
<dbReference type="PANTHER" id="PTHR15735">
    <property type="entry name" value="FCH AND DOUBLE SH3 DOMAINS PROTEIN"/>
    <property type="match status" value="1"/>
</dbReference>
<keyword evidence="5" id="KW-1185">Reference proteome</keyword>
<dbReference type="Gene3D" id="1.20.1270.60">
    <property type="entry name" value="Arfaptin homology (AH) domain/BAR domain"/>
    <property type="match status" value="1"/>
</dbReference>
<dbReference type="AlphaFoldDB" id="A0A4Z2FFU0"/>
<feature type="domain" description="F-BAR" evidence="3">
    <location>
        <begin position="1"/>
        <end position="143"/>
    </location>
</feature>
<evidence type="ECO:0000256" key="1">
    <source>
        <dbReference type="ARBA" id="ARBA00023121"/>
    </source>
</evidence>
<dbReference type="PANTHER" id="PTHR15735:SF17">
    <property type="entry name" value="CDC42-INTERACTING PROTEIN 4"/>
    <property type="match status" value="1"/>
</dbReference>
<dbReference type="EMBL" id="SRLO01001223">
    <property type="protein sequence ID" value="TNN40049.1"/>
    <property type="molecule type" value="Genomic_DNA"/>
</dbReference>
<proteinExistence type="predicted"/>
<dbReference type="PROSITE" id="PS51741">
    <property type="entry name" value="F_BAR"/>
    <property type="match status" value="1"/>
</dbReference>